<feature type="transmembrane region" description="Helical" evidence="6">
    <location>
        <begin position="140"/>
        <end position="168"/>
    </location>
</feature>
<evidence type="ECO:0000256" key="6">
    <source>
        <dbReference type="SAM" id="Phobius"/>
    </source>
</evidence>
<keyword evidence="3 6" id="KW-0812">Transmembrane</keyword>
<organism evidence="7 8">
    <name type="scientific">Glaciimonas soli</name>
    <dbReference type="NCBI Taxonomy" id="2590999"/>
    <lineage>
        <taxon>Bacteria</taxon>
        <taxon>Pseudomonadati</taxon>
        <taxon>Pseudomonadota</taxon>
        <taxon>Betaproteobacteria</taxon>
        <taxon>Burkholderiales</taxon>
        <taxon>Oxalobacteraceae</taxon>
        <taxon>Glaciimonas</taxon>
    </lineage>
</organism>
<evidence type="ECO:0000256" key="3">
    <source>
        <dbReference type="ARBA" id="ARBA00022692"/>
    </source>
</evidence>
<keyword evidence="4 6" id="KW-1133">Transmembrane helix</keyword>
<comment type="caution">
    <text evidence="7">The sequence shown here is derived from an EMBL/GenBank/DDBJ whole genome shotgun (WGS) entry which is preliminary data.</text>
</comment>
<dbReference type="Proteomes" id="UP000451565">
    <property type="component" value="Unassembled WGS sequence"/>
</dbReference>
<accession>A0A843YWN7</accession>
<feature type="transmembrane region" description="Helical" evidence="6">
    <location>
        <begin position="324"/>
        <end position="343"/>
    </location>
</feature>
<evidence type="ECO:0000256" key="2">
    <source>
        <dbReference type="ARBA" id="ARBA00022475"/>
    </source>
</evidence>
<feature type="transmembrane region" description="Helical" evidence="6">
    <location>
        <begin position="449"/>
        <end position="469"/>
    </location>
</feature>
<feature type="transmembrane region" description="Helical" evidence="6">
    <location>
        <begin position="103"/>
        <end position="120"/>
    </location>
</feature>
<dbReference type="Pfam" id="PF03606">
    <property type="entry name" value="DcuC"/>
    <property type="match status" value="1"/>
</dbReference>
<feature type="transmembrane region" description="Helical" evidence="6">
    <location>
        <begin position="294"/>
        <end position="312"/>
    </location>
</feature>
<comment type="subcellular location">
    <subcellularLocation>
        <location evidence="1">Cell membrane</location>
        <topology evidence="1">Multi-pass membrane protein</topology>
    </subcellularLocation>
</comment>
<feature type="transmembrane region" description="Helical" evidence="6">
    <location>
        <begin position="222"/>
        <end position="244"/>
    </location>
</feature>
<dbReference type="OrthoDB" id="255482at2"/>
<evidence type="ECO:0000313" key="8">
    <source>
        <dbReference type="Proteomes" id="UP000451565"/>
    </source>
</evidence>
<keyword evidence="5 6" id="KW-0472">Membrane</keyword>
<dbReference type="AlphaFoldDB" id="A0A843YWN7"/>
<protein>
    <submittedName>
        <fullName evidence="7">YfcC family protein</fullName>
    </submittedName>
</protein>
<gene>
    <name evidence="7" type="ORF">GEV47_17105</name>
</gene>
<keyword evidence="2" id="KW-1003">Cell membrane</keyword>
<evidence type="ECO:0000256" key="5">
    <source>
        <dbReference type="ARBA" id="ARBA00023136"/>
    </source>
</evidence>
<dbReference type="GO" id="GO:0005886">
    <property type="term" value="C:plasma membrane"/>
    <property type="evidence" value="ECO:0007669"/>
    <property type="project" value="UniProtKB-SubCell"/>
</dbReference>
<dbReference type="RefSeq" id="WP_153236031.1">
    <property type="nucleotide sequence ID" value="NZ_WINI01000009.1"/>
</dbReference>
<dbReference type="EMBL" id="WINI01000009">
    <property type="protein sequence ID" value="MQR02397.1"/>
    <property type="molecule type" value="Genomic_DNA"/>
</dbReference>
<sequence>MATSTAAPSNDQPSHGTSRMLHPVAMMLLIILIAIGLTYVLDSGEFQRHEKLVVPGTFHLIDKDRDLSALVNPNPPKSTAEHAYPASIFSAVSSIPVGLTKSAQLVFMVMFIGGMFGVLRKSGALDAGIDRLLNLTKGNVYILTPVLMLAIACGSTFLGLVSEYLVIIPMMLILAKRLNLGPLFATALVAIAAKIGYLASVTNPLALVIAQPIVGVPLLSGAGLRLIIFVLYLVIGIAYLLLYVKRTGYTLPTELNRETRLSAQHLMVLAIVAISIVMLIIGTSVWHWGDTQLGAFYIFEGMLIACVARMSMRIACEAFVDGMKGMMLAALLIGLAKAVEIILHDSLVLDTVINHLAGIVEGRSRIFAAEGMVFIQMVLDVLIPSTSGKAAISMPILGPIGHLSGVSGQSVVLAFLFGNGLTNMITPTSGMLLAYLATGRVNYTAWLRFILPLFAILTVCSIVIMAIAVETGY</sequence>
<dbReference type="InterPro" id="IPR018385">
    <property type="entry name" value="C4_dicarb_anaerob_car-like"/>
</dbReference>
<proteinExistence type="predicted"/>
<reference evidence="7 8" key="1">
    <citation type="submission" date="2019-10" db="EMBL/GenBank/DDBJ databases">
        <title>Glaciimonas soli sp. nov., a psychrophilic bacterium isolated from the forest soil of a high elevation mountain in Taiwan.</title>
        <authorList>
            <person name="Wang L.-T."/>
            <person name="Shieh W.Y."/>
        </authorList>
    </citation>
    <scope>NUCLEOTIDE SEQUENCE [LARGE SCALE GENOMIC DNA]</scope>
    <source>
        <strain evidence="7 8">GS1</strain>
    </source>
</reference>
<keyword evidence="8" id="KW-1185">Reference proteome</keyword>
<feature type="transmembrane region" description="Helical" evidence="6">
    <location>
        <begin position="20"/>
        <end position="41"/>
    </location>
</feature>
<dbReference type="PANTHER" id="PTHR43652:SF2">
    <property type="entry name" value="BASIC AMINO ACID ANTIPORTER YFCC-RELATED"/>
    <property type="match status" value="1"/>
</dbReference>
<dbReference type="PANTHER" id="PTHR43652">
    <property type="entry name" value="BASIC AMINO ACID ANTIPORTER YFCC-RELATED"/>
    <property type="match status" value="1"/>
</dbReference>
<name>A0A843YWN7_9BURK</name>
<evidence type="ECO:0000256" key="4">
    <source>
        <dbReference type="ARBA" id="ARBA00022989"/>
    </source>
</evidence>
<evidence type="ECO:0000313" key="7">
    <source>
        <dbReference type="EMBL" id="MQR02397.1"/>
    </source>
</evidence>
<feature type="transmembrane region" description="Helical" evidence="6">
    <location>
        <begin position="411"/>
        <end position="437"/>
    </location>
</feature>
<feature type="transmembrane region" description="Helical" evidence="6">
    <location>
        <begin position="265"/>
        <end position="288"/>
    </location>
</feature>
<evidence type="ECO:0000256" key="1">
    <source>
        <dbReference type="ARBA" id="ARBA00004651"/>
    </source>
</evidence>
<dbReference type="InterPro" id="IPR051679">
    <property type="entry name" value="DASS-Related_Transporters"/>
</dbReference>
<feature type="transmembrane region" description="Helical" evidence="6">
    <location>
        <begin position="180"/>
        <end position="202"/>
    </location>
</feature>